<dbReference type="Proteomes" id="UP001603857">
    <property type="component" value="Unassembled WGS sequence"/>
</dbReference>
<evidence type="ECO:0008006" key="4">
    <source>
        <dbReference type="Google" id="ProtNLM"/>
    </source>
</evidence>
<name>A0ABD1L464_9FABA</name>
<dbReference type="EMBL" id="JBGMDY010000011">
    <property type="protein sequence ID" value="KAL2318286.1"/>
    <property type="molecule type" value="Genomic_DNA"/>
</dbReference>
<feature type="compositionally biased region" description="Basic and acidic residues" evidence="1">
    <location>
        <begin position="1"/>
        <end position="11"/>
    </location>
</feature>
<comment type="caution">
    <text evidence="2">The sequence shown here is derived from an EMBL/GenBank/DDBJ whole genome shotgun (WGS) entry which is preliminary data.</text>
</comment>
<reference evidence="2 3" key="1">
    <citation type="submission" date="2024-08" db="EMBL/GenBank/DDBJ databases">
        <title>Insights into the chromosomal genome structure of Flemingia macrophylla.</title>
        <authorList>
            <person name="Ding Y."/>
            <person name="Zhao Y."/>
            <person name="Bi W."/>
            <person name="Wu M."/>
            <person name="Zhao G."/>
            <person name="Gong Y."/>
            <person name="Li W."/>
            <person name="Zhang P."/>
        </authorList>
    </citation>
    <scope>NUCLEOTIDE SEQUENCE [LARGE SCALE GENOMIC DNA]</scope>
    <source>
        <strain evidence="2">DYQJB</strain>
        <tissue evidence="2">Leaf</tissue>
    </source>
</reference>
<keyword evidence="3" id="KW-1185">Reference proteome</keyword>
<dbReference type="PANTHER" id="PTHR33638:SF1">
    <property type="entry name" value="SELENOPROTEIN H"/>
    <property type="match status" value="1"/>
</dbReference>
<dbReference type="InterPro" id="IPR052674">
    <property type="entry name" value="SelWTH-like"/>
</dbReference>
<feature type="region of interest" description="Disordered" evidence="1">
    <location>
        <begin position="1"/>
        <end position="75"/>
    </location>
</feature>
<feature type="compositionally biased region" description="Basic and acidic residues" evidence="1">
    <location>
        <begin position="26"/>
        <end position="66"/>
    </location>
</feature>
<protein>
    <recommendedName>
        <fullName evidence="4">Selenoprotein H</fullName>
    </recommendedName>
</protein>
<dbReference type="AlphaFoldDB" id="A0ABD1L464"/>
<sequence length="166" mass="18485">MPPKPRQDKAPEPAPAPVIRVTRAAAKREAAATVPEEKKAKKAKGDKQKKEKKDAAAVHTEKKAEEGEGEGEGHAFNNKIVVVEHCKQCNQFKMRANLVKEGLEKAGCGISVVLNPQKPRRGCFEIRQEGGKKFITLLDMKRPFKPMRDLDMDKVISDIIDEMSKN</sequence>
<evidence type="ECO:0000313" key="2">
    <source>
        <dbReference type="EMBL" id="KAL2318286.1"/>
    </source>
</evidence>
<evidence type="ECO:0000256" key="1">
    <source>
        <dbReference type="SAM" id="MobiDB-lite"/>
    </source>
</evidence>
<evidence type="ECO:0000313" key="3">
    <source>
        <dbReference type="Proteomes" id="UP001603857"/>
    </source>
</evidence>
<proteinExistence type="predicted"/>
<dbReference type="PANTHER" id="PTHR33638">
    <property type="entry name" value="SELENOPROTEIN H"/>
    <property type="match status" value="1"/>
</dbReference>
<organism evidence="2 3">
    <name type="scientific">Flemingia macrophylla</name>
    <dbReference type="NCBI Taxonomy" id="520843"/>
    <lineage>
        <taxon>Eukaryota</taxon>
        <taxon>Viridiplantae</taxon>
        <taxon>Streptophyta</taxon>
        <taxon>Embryophyta</taxon>
        <taxon>Tracheophyta</taxon>
        <taxon>Spermatophyta</taxon>
        <taxon>Magnoliopsida</taxon>
        <taxon>eudicotyledons</taxon>
        <taxon>Gunneridae</taxon>
        <taxon>Pentapetalae</taxon>
        <taxon>rosids</taxon>
        <taxon>fabids</taxon>
        <taxon>Fabales</taxon>
        <taxon>Fabaceae</taxon>
        <taxon>Papilionoideae</taxon>
        <taxon>50 kb inversion clade</taxon>
        <taxon>NPAAA clade</taxon>
        <taxon>indigoferoid/millettioid clade</taxon>
        <taxon>Phaseoleae</taxon>
        <taxon>Flemingia</taxon>
    </lineage>
</organism>
<accession>A0ABD1L464</accession>
<gene>
    <name evidence="2" type="ORF">Fmac_032162</name>
</gene>